<evidence type="ECO:0000313" key="2">
    <source>
        <dbReference type="EMBL" id="JAE25473.1"/>
    </source>
</evidence>
<dbReference type="EMBL" id="GBRH01172423">
    <property type="protein sequence ID" value="JAE25473.1"/>
    <property type="molecule type" value="Transcribed_RNA"/>
</dbReference>
<protein>
    <submittedName>
        <fullName evidence="2">Uncharacterized protein</fullName>
    </submittedName>
</protein>
<proteinExistence type="predicted"/>
<feature type="region of interest" description="Disordered" evidence="1">
    <location>
        <begin position="1"/>
        <end position="30"/>
    </location>
</feature>
<name>A0A0A9GY18_ARUDO</name>
<reference evidence="2" key="1">
    <citation type="submission" date="2014-09" db="EMBL/GenBank/DDBJ databases">
        <authorList>
            <person name="Magalhaes I.L.F."/>
            <person name="Oliveira U."/>
            <person name="Santos F.R."/>
            <person name="Vidigal T.H.D.A."/>
            <person name="Brescovit A.D."/>
            <person name="Santos A.J."/>
        </authorList>
    </citation>
    <scope>NUCLEOTIDE SEQUENCE</scope>
    <source>
        <tissue evidence="2">Shoot tissue taken approximately 20 cm above the soil surface</tissue>
    </source>
</reference>
<reference evidence="2" key="2">
    <citation type="journal article" date="2015" name="Data Brief">
        <title>Shoot transcriptome of the giant reed, Arundo donax.</title>
        <authorList>
            <person name="Barrero R.A."/>
            <person name="Guerrero F.D."/>
            <person name="Moolhuijzen P."/>
            <person name="Goolsby J.A."/>
            <person name="Tidwell J."/>
            <person name="Bellgard S.E."/>
            <person name="Bellgard M.I."/>
        </authorList>
    </citation>
    <scope>NUCLEOTIDE SEQUENCE</scope>
    <source>
        <tissue evidence="2">Shoot tissue taken approximately 20 cm above the soil surface</tissue>
    </source>
</reference>
<organism evidence="2">
    <name type="scientific">Arundo donax</name>
    <name type="common">Giant reed</name>
    <name type="synonym">Donax arundinaceus</name>
    <dbReference type="NCBI Taxonomy" id="35708"/>
    <lineage>
        <taxon>Eukaryota</taxon>
        <taxon>Viridiplantae</taxon>
        <taxon>Streptophyta</taxon>
        <taxon>Embryophyta</taxon>
        <taxon>Tracheophyta</taxon>
        <taxon>Spermatophyta</taxon>
        <taxon>Magnoliopsida</taxon>
        <taxon>Liliopsida</taxon>
        <taxon>Poales</taxon>
        <taxon>Poaceae</taxon>
        <taxon>PACMAD clade</taxon>
        <taxon>Arundinoideae</taxon>
        <taxon>Arundineae</taxon>
        <taxon>Arundo</taxon>
    </lineage>
</organism>
<evidence type="ECO:0000256" key="1">
    <source>
        <dbReference type="SAM" id="MobiDB-lite"/>
    </source>
</evidence>
<sequence>MSAAAPSKKMAYGGQSASVSGHVRRRRPGP</sequence>
<accession>A0A0A9GY18</accession>
<dbReference type="AlphaFoldDB" id="A0A0A9GY18"/>